<sequence length="503" mass="57315">MKLFPSKLRTVNSSKPTFDVERNPHAPMIGLRFTSRVAKRTFSSLRTKPLHLPPTNPTFAIPSHEVVDEERFLNDGLQDFYPARPGETLGNNYQLLAKIGWGTSSTVWLARDLTRYQWQPERTVAVKFLNSCYGKSGNDLLSIEETVAQKNPSHQGYGSVRTCQESFELESPGRKNTCLVYEAMREPMTVFQQRFENGRMPLPVAKAYIGLLLLGLHKAVKEKDLLTRKIAIDLKLANILMTFENEKAIPKFIHEQVTKFPMHYHTHPVTNRTTYRSYDGFGPMDVEDIANVLPKITDFGSAWKFDNVDPETKSQRQTVVTCPIQPDYYRAPEVVLGYGWDFSADIWNFGVLVWNIIEGTELFTQVQDANGRYDPKSHLAEMIALLGPPPKEVIERAEYMSQVDYPCPITIGTGKPCKNAREVFGGPYFDKEGKFLHEELIPSRKLEDTIPSLDDSERELFLSFARDMLTWVPSERKSARELTAHPFLNFGGHITMDLLEGRS</sequence>
<dbReference type="Gene3D" id="3.30.200.20">
    <property type="entry name" value="Phosphorylase Kinase, domain 1"/>
    <property type="match status" value="1"/>
</dbReference>
<dbReference type="SMART" id="SM00220">
    <property type="entry name" value="S_TKc"/>
    <property type="match status" value="1"/>
</dbReference>
<dbReference type="PROSITE" id="PS50011">
    <property type="entry name" value="PROTEIN_KINASE_DOM"/>
    <property type="match status" value="1"/>
</dbReference>
<evidence type="ECO:0000313" key="8">
    <source>
        <dbReference type="EMBL" id="KAJ5268839.1"/>
    </source>
</evidence>
<dbReference type="Gene3D" id="1.10.510.10">
    <property type="entry name" value="Transferase(Phosphotransferase) domain 1"/>
    <property type="match status" value="1"/>
</dbReference>
<dbReference type="PANTHER" id="PTHR45646">
    <property type="entry name" value="SERINE/THREONINE-PROTEIN KINASE DOA-RELATED"/>
    <property type="match status" value="1"/>
</dbReference>
<gene>
    <name evidence="8" type="ORF">N7505_004597</name>
</gene>
<dbReference type="Proteomes" id="UP001220256">
    <property type="component" value="Unassembled WGS sequence"/>
</dbReference>
<dbReference type="PROSITE" id="PS00107">
    <property type="entry name" value="PROTEIN_KINASE_ATP"/>
    <property type="match status" value="1"/>
</dbReference>
<dbReference type="InterPro" id="IPR051175">
    <property type="entry name" value="CLK_kinases"/>
</dbReference>
<feature type="binding site" evidence="6">
    <location>
        <position position="127"/>
    </location>
    <ligand>
        <name>ATP</name>
        <dbReference type="ChEBI" id="CHEBI:30616"/>
    </ligand>
</feature>
<proteinExistence type="predicted"/>
<keyword evidence="4" id="KW-0418">Kinase</keyword>
<accession>A0ABQ8WFN1</accession>
<evidence type="ECO:0000256" key="6">
    <source>
        <dbReference type="PROSITE-ProRule" id="PRU10141"/>
    </source>
</evidence>
<keyword evidence="3 6" id="KW-0547">Nucleotide-binding</keyword>
<evidence type="ECO:0000256" key="3">
    <source>
        <dbReference type="ARBA" id="ARBA00022741"/>
    </source>
</evidence>
<comment type="caution">
    <text evidence="8">The sequence shown here is derived from an EMBL/GenBank/DDBJ whole genome shotgun (WGS) entry which is preliminary data.</text>
</comment>
<evidence type="ECO:0000256" key="1">
    <source>
        <dbReference type="ARBA" id="ARBA00022527"/>
    </source>
</evidence>
<evidence type="ECO:0000256" key="2">
    <source>
        <dbReference type="ARBA" id="ARBA00022679"/>
    </source>
</evidence>
<dbReference type="InterPro" id="IPR000719">
    <property type="entry name" value="Prot_kinase_dom"/>
</dbReference>
<dbReference type="EMBL" id="JAPVEB010000003">
    <property type="protein sequence ID" value="KAJ5268839.1"/>
    <property type="molecule type" value="Genomic_DNA"/>
</dbReference>
<feature type="domain" description="Protein kinase" evidence="7">
    <location>
        <begin position="93"/>
        <end position="488"/>
    </location>
</feature>
<evidence type="ECO:0000313" key="9">
    <source>
        <dbReference type="Proteomes" id="UP001220256"/>
    </source>
</evidence>
<keyword evidence="2" id="KW-0808">Transferase</keyword>
<dbReference type="PANTHER" id="PTHR45646:SF11">
    <property type="entry name" value="SERINE_THREONINE-PROTEIN KINASE DOA"/>
    <property type="match status" value="1"/>
</dbReference>
<evidence type="ECO:0000259" key="7">
    <source>
        <dbReference type="PROSITE" id="PS50011"/>
    </source>
</evidence>
<evidence type="ECO:0000256" key="4">
    <source>
        <dbReference type="ARBA" id="ARBA00022777"/>
    </source>
</evidence>
<dbReference type="Pfam" id="PF00069">
    <property type="entry name" value="Pkinase"/>
    <property type="match status" value="1"/>
</dbReference>
<protein>
    <recommendedName>
        <fullName evidence="7">Protein kinase domain-containing protein</fullName>
    </recommendedName>
</protein>
<keyword evidence="1" id="KW-0723">Serine/threonine-protein kinase</keyword>
<name>A0ABQ8WFN1_PENCH</name>
<evidence type="ECO:0000256" key="5">
    <source>
        <dbReference type="ARBA" id="ARBA00022840"/>
    </source>
</evidence>
<keyword evidence="5 6" id="KW-0067">ATP-binding</keyword>
<organism evidence="8 9">
    <name type="scientific">Penicillium chrysogenum</name>
    <name type="common">Penicillium notatum</name>
    <dbReference type="NCBI Taxonomy" id="5076"/>
    <lineage>
        <taxon>Eukaryota</taxon>
        <taxon>Fungi</taxon>
        <taxon>Dikarya</taxon>
        <taxon>Ascomycota</taxon>
        <taxon>Pezizomycotina</taxon>
        <taxon>Eurotiomycetes</taxon>
        <taxon>Eurotiomycetidae</taxon>
        <taxon>Eurotiales</taxon>
        <taxon>Aspergillaceae</taxon>
        <taxon>Penicillium</taxon>
        <taxon>Penicillium chrysogenum species complex</taxon>
    </lineage>
</organism>
<keyword evidence="9" id="KW-1185">Reference proteome</keyword>
<dbReference type="SUPFAM" id="SSF56112">
    <property type="entry name" value="Protein kinase-like (PK-like)"/>
    <property type="match status" value="1"/>
</dbReference>
<dbReference type="InterPro" id="IPR011009">
    <property type="entry name" value="Kinase-like_dom_sf"/>
</dbReference>
<dbReference type="InterPro" id="IPR017441">
    <property type="entry name" value="Protein_kinase_ATP_BS"/>
</dbReference>
<reference evidence="8 9" key="1">
    <citation type="journal article" date="2023" name="IMA Fungus">
        <title>Comparative genomic study of the Penicillium genus elucidates a diverse pangenome and 15 lateral gene transfer events.</title>
        <authorList>
            <person name="Petersen C."/>
            <person name="Sorensen T."/>
            <person name="Nielsen M.R."/>
            <person name="Sondergaard T.E."/>
            <person name="Sorensen J.L."/>
            <person name="Fitzpatrick D.A."/>
            <person name="Frisvad J.C."/>
            <person name="Nielsen K.L."/>
        </authorList>
    </citation>
    <scope>NUCLEOTIDE SEQUENCE [LARGE SCALE GENOMIC DNA]</scope>
    <source>
        <strain evidence="8 9">IBT 3361</strain>
    </source>
</reference>